<dbReference type="RefSeq" id="WP_119152214.1">
    <property type="nucleotide sequence ID" value="NZ_JBHSOV010000011.1"/>
</dbReference>
<proteinExistence type="predicted"/>
<dbReference type="Pfam" id="PF01408">
    <property type="entry name" value="GFO_IDH_MocA"/>
    <property type="match status" value="1"/>
</dbReference>
<comment type="caution">
    <text evidence="3">The sequence shown here is derived from an EMBL/GenBank/DDBJ whole genome shotgun (WGS) entry which is preliminary data.</text>
</comment>
<dbReference type="InterPro" id="IPR036291">
    <property type="entry name" value="NAD(P)-bd_dom_sf"/>
</dbReference>
<feature type="domain" description="GFO/IDH/MocA-like oxidoreductase" evidence="2">
    <location>
        <begin position="130"/>
        <end position="257"/>
    </location>
</feature>
<dbReference type="GO" id="GO:0000166">
    <property type="term" value="F:nucleotide binding"/>
    <property type="evidence" value="ECO:0007669"/>
    <property type="project" value="InterPro"/>
</dbReference>
<feature type="domain" description="Gfo/Idh/MocA-like oxidoreductase N-terminal" evidence="1">
    <location>
        <begin position="6"/>
        <end position="120"/>
    </location>
</feature>
<dbReference type="EMBL" id="QXJM01000048">
    <property type="protein sequence ID" value="RIE00820.1"/>
    <property type="molecule type" value="Genomic_DNA"/>
</dbReference>
<dbReference type="Gene3D" id="3.40.50.720">
    <property type="entry name" value="NAD(P)-binding Rossmann-like Domain"/>
    <property type="match status" value="1"/>
</dbReference>
<dbReference type="Proteomes" id="UP000266340">
    <property type="component" value="Unassembled WGS sequence"/>
</dbReference>
<dbReference type="PANTHER" id="PTHR43708:SF8">
    <property type="entry name" value="OXIDOREDUCTASE"/>
    <property type="match status" value="1"/>
</dbReference>
<reference evidence="3 4" key="1">
    <citation type="submission" date="2018-09" db="EMBL/GenBank/DDBJ databases">
        <title>Cohnella cavernae sp. nov., isolated from a karst cave.</title>
        <authorList>
            <person name="Zhu H."/>
        </authorList>
    </citation>
    <scope>NUCLEOTIDE SEQUENCE [LARGE SCALE GENOMIC DNA]</scope>
    <source>
        <strain evidence="3 4">K2E09-144</strain>
    </source>
</reference>
<dbReference type="Pfam" id="PF22725">
    <property type="entry name" value="GFO_IDH_MocA_C3"/>
    <property type="match status" value="1"/>
</dbReference>
<organism evidence="3 4">
    <name type="scientific">Cohnella faecalis</name>
    <dbReference type="NCBI Taxonomy" id="2315694"/>
    <lineage>
        <taxon>Bacteria</taxon>
        <taxon>Bacillati</taxon>
        <taxon>Bacillota</taxon>
        <taxon>Bacilli</taxon>
        <taxon>Bacillales</taxon>
        <taxon>Paenibacillaceae</taxon>
        <taxon>Cohnella</taxon>
    </lineage>
</organism>
<evidence type="ECO:0000313" key="4">
    <source>
        <dbReference type="Proteomes" id="UP000266340"/>
    </source>
</evidence>
<evidence type="ECO:0000259" key="2">
    <source>
        <dbReference type="Pfam" id="PF22725"/>
    </source>
</evidence>
<evidence type="ECO:0000259" key="1">
    <source>
        <dbReference type="Pfam" id="PF01408"/>
    </source>
</evidence>
<sequence>MCNKLRLGIVGFGRIVELVHLPIIKSIEEIEVHGVFDITLERRVLAEKRGFSVYASLEEMLRSPIDAVLIATPPNSHFSLAVQALEAGKHLIVEKPVTVNAREATKLLQLARKVGKTVTVFQNRRYDGDFLLVKKVISEGMLGEILFVERRYDMFGTGDFFGVKSFHPSWRNEFHFGGGALMDWGVHLADQLLQLELGQIQELTSTSENLRWGKSEAEEYVHANMKLTNGILMSMCVNFGSAARANSWVVGGDKSTLQVVSDKEAYLYRKGAAPELIQVPDTKRHAGKEIYMSLVNHIQNLGDLAVPLEQAVETMTLLDAIRYSKLCNRRVEYGDFAVGTADGV</sequence>
<name>A0A398CDW3_9BACL</name>
<gene>
    <name evidence="3" type="ORF">D3H35_26935</name>
</gene>
<dbReference type="InterPro" id="IPR051317">
    <property type="entry name" value="Gfo/Idh/MocA_oxidoreduct"/>
</dbReference>
<dbReference type="AlphaFoldDB" id="A0A398CDW3"/>
<dbReference type="SUPFAM" id="SSF55347">
    <property type="entry name" value="Glyceraldehyde-3-phosphate dehydrogenase-like, C-terminal domain"/>
    <property type="match status" value="1"/>
</dbReference>
<dbReference type="InterPro" id="IPR055170">
    <property type="entry name" value="GFO_IDH_MocA-like_dom"/>
</dbReference>
<dbReference type="InterPro" id="IPR000683">
    <property type="entry name" value="Gfo/Idh/MocA-like_OxRdtase_N"/>
</dbReference>
<evidence type="ECO:0000313" key="3">
    <source>
        <dbReference type="EMBL" id="RIE00820.1"/>
    </source>
</evidence>
<dbReference type="PANTHER" id="PTHR43708">
    <property type="entry name" value="CONSERVED EXPRESSED OXIDOREDUCTASE (EUROFUNG)"/>
    <property type="match status" value="1"/>
</dbReference>
<dbReference type="Gene3D" id="3.30.360.10">
    <property type="entry name" value="Dihydrodipicolinate Reductase, domain 2"/>
    <property type="match status" value="1"/>
</dbReference>
<dbReference type="SUPFAM" id="SSF51735">
    <property type="entry name" value="NAD(P)-binding Rossmann-fold domains"/>
    <property type="match status" value="1"/>
</dbReference>
<protein>
    <submittedName>
        <fullName evidence="3">Gfo/Idh/MocA family oxidoreductase</fullName>
    </submittedName>
</protein>
<keyword evidence="4" id="KW-1185">Reference proteome</keyword>
<accession>A0A398CDW3</accession>